<accession>A0A3B6KC02</accession>
<keyword evidence="1" id="KW-0472">Membrane</keyword>
<evidence type="ECO:0000313" key="3">
    <source>
        <dbReference type="Proteomes" id="UP000019116"/>
    </source>
</evidence>
<evidence type="ECO:0000256" key="1">
    <source>
        <dbReference type="SAM" id="Phobius"/>
    </source>
</evidence>
<dbReference type="Gramene" id="TraesCS5A03G0088600.1">
    <property type="protein sequence ID" value="TraesCS5A03G0088600.1.CDS"/>
    <property type="gene ID" value="TraesCS5A03G0088600"/>
</dbReference>
<evidence type="ECO:0000313" key="2">
    <source>
        <dbReference type="EnsemblPlants" id="TraesCS5A02G034800.1"/>
    </source>
</evidence>
<keyword evidence="1" id="KW-0812">Transmembrane</keyword>
<feature type="transmembrane region" description="Helical" evidence="1">
    <location>
        <begin position="14"/>
        <end position="36"/>
    </location>
</feature>
<reference evidence="2" key="2">
    <citation type="submission" date="2018-10" db="UniProtKB">
        <authorList>
            <consortium name="EnsemblPlants"/>
        </authorList>
    </citation>
    <scope>IDENTIFICATION</scope>
</reference>
<evidence type="ECO:0008006" key="4">
    <source>
        <dbReference type="Google" id="ProtNLM"/>
    </source>
</evidence>
<feature type="transmembrane region" description="Helical" evidence="1">
    <location>
        <begin position="57"/>
        <end position="81"/>
    </location>
</feature>
<keyword evidence="3" id="KW-1185">Reference proteome</keyword>
<dbReference type="Proteomes" id="UP000019116">
    <property type="component" value="Chromosome 5A"/>
</dbReference>
<dbReference type="EnsemblPlants" id="TraesCS5A02G034800.1">
    <property type="protein sequence ID" value="TraesCS5A02G034800.1"/>
    <property type="gene ID" value="TraesCS5A02G034800"/>
</dbReference>
<proteinExistence type="predicted"/>
<feature type="transmembrane region" description="Helical" evidence="1">
    <location>
        <begin position="114"/>
        <end position="136"/>
    </location>
</feature>
<dbReference type="OrthoDB" id="10391246at2759"/>
<keyword evidence="1" id="KW-1133">Transmembrane helix</keyword>
<reference evidence="2" key="1">
    <citation type="submission" date="2018-08" db="EMBL/GenBank/DDBJ databases">
        <authorList>
            <person name="Rossello M."/>
        </authorList>
    </citation>
    <scope>NUCLEOTIDE SEQUENCE [LARGE SCALE GENOMIC DNA]</scope>
    <source>
        <strain evidence="2">cv. Chinese Spring</strain>
    </source>
</reference>
<sequence>MDAKKPIPAAVQRAIDWALVTACFPFVSLAFAYALVRYDVSCSECVVALTDAQNAEVGALWFGMLCCAVLQAAAAALALLLPALAHLALAITIVGHYMYAVVFRLLLAAGAGFLFSNIFSPASIVLFAGGDLVYFLGLLQGGGLND</sequence>
<protein>
    <recommendedName>
        <fullName evidence="4">Transmembrane protein</fullName>
    </recommendedName>
</protein>
<organism evidence="2">
    <name type="scientific">Triticum aestivum</name>
    <name type="common">Wheat</name>
    <dbReference type="NCBI Taxonomy" id="4565"/>
    <lineage>
        <taxon>Eukaryota</taxon>
        <taxon>Viridiplantae</taxon>
        <taxon>Streptophyta</taxon>
        <taxon>Embryophyta</taxon>
        <taxon>Tracheophyta</taxon>
        <taxon>Spermatophyta</taxon>
        <taxon>Magnoliopsida</taxon>
        <taxon>Liliopsida</taxon>
        <taxon>Poales</taxon>
        <taxon>Poaceae</taxon>
        <taxon>BOP clade</taxon>
        <taxon>Pooideae</taxon>
        <taxon>Triticodae</taxon>
        <taxon>Triticeae</taxon>
        <taxon>Triticinae</taxon>
        <taxon>Triticum</taxon>
    </lineage>
</organism>
<name>A0A3B6KC02_WHEAT</name>
<feature type="transmembrane region" description="Helical" evidence="1">
    <location>
        <begin position="87"/>
        <end position="107"/>
    </location>
</feature>
<dbReference type="Gramene" id="TraesCS5A02G034800.1">
    <property type="protein sequence ID" value="TraesCS5A02G034800.1"/>
    <property type="gene ID" value="TraesCS5A02G034800"/>
</dbReference>
<dbReference type="AlphaFoldDB" id="A0A3B6KC02"/>